<dbReference type="CDD" id="cd18788">
    <property type="entry name" value="SF2_C_XPD"/>
    <property type="match status" value="1"/>
</dbReference>
<dbReference type="GO" id="GO:0005634">
    <property type="term" value="C:nucleus"/>
    <property type="evidence" value="ECO:0007669"/>
    <property type="project" value="TreeGrafter"/>
</dbReference>
<dbReference type="Gene3D" id="3.40.50.300">
    <property type="entry name" value="P-loop containing nucleotide triphosphate hydrolases"/>
    <property type="match status" value="2"/>
</dbReference>
<dbReference type="GO" id="GO:0003678">
    <property type="term" value="F:DNA helicase activity"/>
    <property type="evidence" value="ECO:0007669"/>
    <property type="project" value="InterPro"/>
</dbReference>
<dbReference type="PROSITE" id="PS51193">
    <property type="entry name" value="HELICASE_ATP_BIND_2"/>
    <property type="match status" value="1"/>
</dbReference>
<gene>
    <name evidence="10" type="primary">DDX11</name>
    <name evidence="10" type="ORF">TSPGSL018_5349</name>
</gene>
<dbReference type="InterPro" id="IPR013020">
    <property type="entry name" value="Rad3/Chl1-like"/>
</dbReference>
<dbReference type="GO" id="GO:0034085">
    <property type="term" value="P:establishment of sister chromatid cohesion"/>
    <property type="evidence" value="ECO:0007669"/>
    <property type="project" value="TreeGrafter"/>
</dbReference>
<proteinExistence type="predicted"/>
<evidence type="ECO:0000259" key="9">
    <source>
        <dbReference type="PROSITE" id="PS51193"/>
    </source>
</evidence>
<dbReference type="EMBL" id="GBEZ01002450">
    <property type="protein sequence ID" value="JAC82608.1"/>
    <property type="molecule type" value="Transcribed_RNA"/>
</dbReference>
<sequence>MPYAALLSAESRESFGICLKDAVIIVDEAHNLLEAVNSAHAADLARRDLEAAEQQLSRYQERYRSRLGPGNLCNLDTLLSAVRRLDAFLETFSTGTDPARVWGVNEFLFDCGLDNVNLFQLLAYARKSKIAYKVSAFAEATAEEGGFEGKESAASTDARSSALQSLFSFLASLTNADSDGRIIAERSEVGSSPEQTVGASRLKFALLNAARHFSEVLTEARSVVLASGTLAPVESLVQQLFPAEDPARIVRFSCGHVVDPSRLLALPLGVGPSGDPLNFRHGIRSQSSVIDQVGLLLKNLVRLVPGGTVVFFPSFGYLDEVTARLETTGLLDTIQRERPVFKEPRSAAEVDSVLALYAAACGVDPKAGLARCRGAVLFSVVGGKLSEGINFGDNLGRCVVMVGMPYPNPRDPELRERMAQLDAAAAQAGGGGTAVDGRSYYEDLCMKAVNQCIGRVIRHTEDYAAVILLDQRYAAAASGGTLGGPLRKLPEWMKPSVAIGVSNRGFGCVLREVKRFFHKWSGSVAQVSSQPDHL</sequence>
<evidence type="ECO:0000256" key="8">
    <source>
        <dbReference type="ARBA" id="ARBA00023235"/>
    </source>
</evidence>
<dbReference type="GO" id="GO:0051536">
    <property type="term" value="F:iron-sulfur cluster binding"/>
    <property type="evidence" value="ECO:0007669"/>
    <property type="project" value="UniProtKB-KW"/>
</dbReference>
<keyword evidence="5" id="KW-0067">ATP-binding</keyword>
<keyword evidence="1" id="KW-0479">Metal-binding</keyword>
<name>A0A061SEC9_9CHLO</name>
<evidence type="ECO:0000256" key="2">
    <source>
        <dbReference type="ARBA" id="ARBA00022741"/>
    </source>
</evidence>
<dbReference type="Pfam" id="PF06733">
    <property type="entry name" value="DEAD_2"/>
    <property type="match status" value="1"/>
</dbReference>
<feature type="domain" description="Helicase ATP-binding" evidence="9">
    <location>
        <begin position="1"/>
        <end position="79"/>
    </location>
</feature>
<dbReference type="InterPro" id="IPR006555">
    <property type="entry name" value="ATP-dep_Helicase_C"/>
</dbReference>
<keyword evidence="7" id="KW-0411">Iron-sulfur</keyword>
<keyword evidence="8" id="KW-0413">Isomerase</keyword>
<keyword evidence="4" id="KW-0347">Helicase</keyword>
<dbReference type="GO" id="GO:0006139">
    <property type="term" value="P:nucleobase-containing compound metabolic process"/>
    <property type="evidence" value="ECO:0007669"/>
    <property type="project" value="InterPro"/>
</dbReference>
<keyword evidence="3" id="KW-0378">Hydrolase</keyword>
<evidence type="ECO:0000256" key="7">
    <source>
        <dbReference type="ARBA" id="ARBA00023014"/>
    </source>
</evidence>
<dbReference type="InterPro" id="IPR010614">
    <property type="entry name" value="RAD3-like_helicase_DEAD"/>
</dbReference>
<evidence type="ECO:0000256" key="3">
    <source>
        <dbReference type="ARBA" id="ARBA00022801"/>
    </source>
</evidence>
<dbReference type="NCBIfam" id="TIGR00604">
    <property type="entry name" value="rad3"/>
    <property type="match status" value="1"/>
</dbReference>
<dbReference type="GO" id="GO:0016818">
    <property type="term" value="F:hydrolase activity, acting on acid anhydrides, in phosphorus-containing anhydrides"/>
    <property type="evidence" value="ECO:0007669"/>
    <property type="project" value="InterPro"/>
</dbReference>
<evidence type="ECO:0000313" key="10">
    <source>
        <dbReference type="EMBL" id="JAC82608.1"/>
    </source>
</evidence>
<dbReference type="InterPro" id="IPR014013">
    <property type="entry name" value="Helic_SF1/SF2_ATP-bd_DinG/Rad3"/>
</dbReference>
<evidence type="ECO:0000256" key="6">
    <source>
        <dbReference type="ARBA" id="ARBA00023004"/>
    </source>
</evidence>
<evidence type="ECO:0000256" key="4">
    <source>
        <dbReference type="ARBA" id="ARBA00022806"/>
    </source>
</evidence>
<dbReference type="InterPro" id="IPR027417">
    <property type="entry name" value="P-loop_NTPase"/>
</dbReference>
<evidence type="ECO:0000256" key="1">
    <source>
        <dbReference type="ARBA" id="ARBA00022723"/>
    </source>
</evidence>
<keyword evidence="2" id="KW-0547">Nucleotide-binding</keyword>
<protein>
    <submittedName>
        <fullName evidence="10">Chromosome transmission fidelity protein 1</fullName>
    </submittedName>
</protein>
<evidence type="ECO:0000256" key="5">
    <source>
        <dbReference type="ARBA" id="ARBA00022840"/>
    </source>
</evidence>
<accession>A0A061SEC9</accession>
<dbReference type="SMART" id="SM00491">
    <property type="entry name" value="HELICc2"/>
    <property type="match status" value="1"/>
</dbReference>
<dbReference type="PANTHER" id="PTHR11472:SF41">
    <property type="entry name" value="ATP-DEPENDENT DNA HELICASE DDX11-RELATED"/>
    <property type="match status" value="1"/>
</dbReference>
<dbReference type="PANTHER" id="PTHR11472">
    <property type="entry name" value="DNA REPAIR DEAD HELICASE RAD3/XP-D SUBFAMILY MEMBER"/>
    <property type="match status" value="1"/>
</dbReference>
<reference evidence="10" key="1">
    <citation type="submission" date="2014-05" db="EMBL/GenBank/DDBJ databases">
        <title>The transcriptome of the halophilic microalga Tetraselmis sp. GSL018 isolated from the Great Salt Lake, Utah.</title>
        <authorList>
            <person name="Jinkerson R.E."/>
            <person name="D'Adamo S."/>
            <person name="Posewitz M.C."/>
        </authorList>
    </citation>
    <scope>NUCLEOTIDE SEQUENCE</scope>
    <source>
        <strain evidence="10">GSL018</strain>
    </source>
</reference>
<dbReference type="InterPro" id="IPR045028">
    <property type="entry name" value="DinG/Rad3-like"/>
</dbReference>
<keyword evidence="6" id="KW-0408">Iron</keyword>
<dbReference type="Pfam" id="PF13307">
    <property type="entry name" value="Helicase_C_2"/>
    <property type="match status" value="1"/>
</dbReference>
<organism evidence="10">
    <name type="scientific">Tetraselmis sp. GSL018</name>
    <dbReference type="NCBI Taxonomy" id="582737"/>
    <lineage>
        <taxon>Eukaryota</taxon>
        <taxon>Viridiplantae</taxon>
        <taxon>Chlorophyta</taxon>
        <taxon>core chlorophytes</taxon>
        <taxon>Chlorodendrophyceae</taxon>
        <taxon>Chlorodendrales</taxon>
        <taxon>Chlorodendraceae</taxon>
        <taxon>Tetraselmis</taxon>
    </lineage>
</organism>
<dbReference type="GO" id="GO:0005524">
    <property type="term" value="F:ATP binding"/>
    <property type="evidence" value="ECO:0007669"/>
    <property type="project" value="UniProtKB-KW"/>
</dbReference>
<dbReference type="GO" id="GO:0003677">
    <property type="term" value="F:DNA binding"/>
    <property type="evidence" value="ECO:0007669"/>
    <property type="project" value="InterPro"/>
</dbReference>
<dbReference type="AlphaFoldDB" id="A0A061SEC9"/>
<dbReference type="GO" id="GO:0046872">
    <property type="term" value="F:metal ion binding"/>
    <property type="evidence" value="ECO:0007669"/>
    <property type="project" value="UniProtKB-KW"/>
</dbReference>